<dbReference type="Pfam" id="PF00497">
    <property type="entry name" value="SBP_bac_3"/>
    <property type="match status" value="1"/>
</dbReference>
<name>A0ABQ5YQX2_9NEIS</name>
<comment type="caution">
    <text evidence="3">The sequence shown here is derived from an EMBL/GenBank/DDBJ whole genome shotgun (WGS) entry which is preliminary data.</text>
</comment>
<protein>
    <recommendedName>
        <fullName evidence="2">Solute-binding protein family 3/N-terminal domain-containing protein</fullName>
    </recommendedName>
</protein>
<dbReference type="PANTHER" id="PTHR35936:SF25">
    <property type="entry name" value="ABC TRANSPORTER SUBSTRATE-BINDING PROTEIN"/>
    <property type="match status" value="1"/>
</dbReference>
<sequence>MYLSEGALQLKLVHTHKAPFSMRTHLLHLANAGYLLALGLSTPLAVAETITIRADSWCPFNCVPQSTKPGYMIEIASAALGKAGHKVDYQNLNWSRALAAARDGGFTAVVGASDEEVRENKLIVGAAPLGRSINCFVTHKDGSWQYKGLPSLAGRTIGAIQDYAYGDTLDAYFKANPKVLQAVTGDDALLRNLEKLRNKRLDAVVEDQAVLAYTINEKNWQGHYKDAGCERSVTPSGLHIAFSPKHPKAREYARLLQDEVAAMRTDGRLKALLAKYGVPDWQ</sequence>
<organism evidence="3 4">
    <name type="scientific">Chitinimonas prasina</name>
    <dbReference type="NCBI Taxonomy" id="1434937"/>
    <lineage>
        <taxon>Bacteria</taxon>
        <taxon>Pseudomonadati</taxon>
        <taxon>Pseudomonadota</taxon>
        <taxon>Betaproteobacteria</taxon>
        <taxon>Neisseriales</taxon>
        <taxon>Chitinibacteraceae</taxon>
        <taxon>Chitinimonas</taxon>
    </lineage>
</organism>
<accession>A0ABQ5YQX2</accession>
<evidence type="ECO:0000313" key="3">
    <source>
        <dbReference type="EMBL" id="GLR15314.1"/>
    </source>
</evidence>
<dbReference type="Gene3D" id="3.40.190.10">
    <property type="entry name" value="Periplasmic binding protein-like II"/>
    <property type="match status" value="2"/>
</dbReference>
<evidence type="ECO:0000313" key="4">
    <source>
        <dbReference type="Proteomes" id="UP001156706"/>
    </source>
</evidence>
<proteinExistence type="predicted"/>
<feature type="domain" description="Solute-binding protein family 3/N-terminal" evidence="2">
    <location>
        <begin position="55"/>
        <end position="277"/>
    </location>
</feature>
<keyword evidence="4" id="KW-1185">Reference proteome</keyword>
<dbReference type="Proteomes" id="UP001156706">
    <property type="component" value="Unassembled WGS sequence"/>
</dbReference>
<gene>
    <name evidence="3" type="ORF">GCM10007907_41040</name>
</gene>
<evidence type="ECO:0000256" key="1">
    <source>
        <dbReference type="ARBA" id="ARBA00022729"/>
    </source>
</evidence>
<keyword evidence="1" id="KW-0732">Signal</keyword>
<reference evidence="4" key="1">
    <citation type="journal article" date="2019" name="Int. J. Syst. Evol. Microbiol.">
        <title>The Global Catalogue of Microorganisms (GCM) 10K type strain sequencing project: providing services to taxonomists for standard genome sequencing and annotation.</title>
        <authorList>
            <consortium name="The Broad Institute Genomics Platform"/>
            <consortium name="The Broad Institute Genome Sequencing Center for Infectious Disease"/>
            <person name="Wu L."/>
            <person name="Ma J."/>
        </authorList>
    </citation>
    <scope>NUCLEOTIDE SEQUENCE [LARGE SCALE GENOMIC DNA]</scope>
    <source>
        <strain evidence="4">NBRC 110044</strain>
    </source>
</reference>
<dbReference type="SUPFAM" id="SSF53850">
    <property type="entry name" value="Periplasmic binding protein-like II"/>
    <property type="match status" value="1"/>
</dbReference>
<dbReference type="InterPro" id="IPR001638">
    <property type="entry name" value="Solute-binding_3/MltF_N"/>
</dbReference>
<evidence type="ECO:0000259" key="2">
    <source>
        <dbReference type="Pfam" id="PF00497"/>
    </source>
</evidence>
<dbReference type="PANTHER" id="PTHR35936">
    <property type="entry name" value="MEMBRANE-BOUND LYTIC MUREIN TRANSGLYCOSYLASE F"/>
    <property type="match status" value="1"/>
</dbReference>
<dbReference type="EMBL" id="BSOG01000008">
    <property type="protein sequence ID" value="GLR15314.1"/>
    <property type="molecule type" value="Genomic_DNA"/>
</dbReference>